<keyword evidence="8" id="KW-1185">Reference proteome</keyword>
<keyword evidence="4 5" id="KW-0472">Membrane</keyword>
<feature type="transmembrane region" description="Helical" evidence="5">
    <location>
        <begin position="411"/>
        <end position="428"/>
    </location>
</feature>
<dbReference type="Pfam" id="PF04932">
    <property type="entry name" value="Wzy_C"/>
    <property type="match status" value="1"/>
</dbReference>
<dbReference type="EMBL" id="QGTQ01000028">
    <property type="protein sequence ID" value="PWV95346.1"/>
    <property type="molecule type" value="Genomic_DNA"/>
</dbReference>
<feature type="transmembrane region" description="Helical" evidence="5">
    <location>
        <begin position="59"/>
        <end position="75"/>
    </location>
</feature>
<feature type="transmembrane region" description="Helical" evidence="5">
    <location>
        <begin position="82"/>
        <end position="101"/>
    </location>
</feature>
<feature type="transmembrane region" description="Helical" evidence="5">
    <location>
        <begin position="378"/>
        <end position="399"/>
    </location>
</feature>
<dbReference type="Proteomes" id="UP000246635">
    <property type="component" value="Unassembled WGS sequence"/>
</dbReference>
<dbReference type="Gene3D" id="1.25.40.10">
    <property type="entry name" value="Tetratricopeptide repeat domain"/>
    <property type="match status" value="1"/>
</dbReference>
<proteinExistence type="predicted"/>
<evidence type="ECO:0000256" key="4">
    <source>
        <dbReference type="ARBA" id="ARBA00023136"/>
    </source>
</evidence>
<evidence type="ECO:0000256" key="1">
    <source>
        <dbReference type="ARBA" id="ARBA00004141"/>
    </source>
</evidence>
<feature type="transmembrane region" description="Helical" evidence="5">
    <location>
        <begin position="32"/>
        <end position="53"/>
    </location>
</feature>
<dbReference type="PANTHER" id="PTHR37422:SF13">
    <property type="entry name" value="LIPOPOLYSACCHARIDE BIOSYNTHESIS PROTEIN PA4999-RELATED"/>
    <property type="match status" value="1"/>
</dbReference>
<dbReference type="InterPro" id="IPR007016">
    <property type="entry name" value="O-antigen_ligase-rel_domated"/>
</dbReference>
<feature type="transmembrane region" description="Helical" evidence="5">
    <location>
        <begin position="289"/>
        <end position="306"/>
    </location>
</feature>
<sequence length="611" mass="68574">MNEGPEQSGLFPYTDEKEMDHIMIKQAINQKLTVGTITLLLFLLSGPWFHGFLLESEQMAAVLVISIGFILFLIKQRLQGSAELYLLAAFFVLYAISLTYGDDHHEALTGLLRAVMLIPLLLFVQSAEQQVMNRIWTVWTWVVGFSVPIAIISNRFVDGRLAGYIDYANSYAVVLLVGLIMAIAMSVVQPSFIPWMQIPIFLCAAGIYMTQSRTVLVLMLTVVPVLWFILRRDMAVLWLHSCISNVLGIGAAAAYSWTPLLCIPAAILFGLVLRFPLNRITISSRSIKLVLVCAIPVLAVVLIWMGPGMAERWSTFTSRTGEGATRLVYYRDAWSLVLDSPIWGCGAGAWSNLQYAYRSSDYFTAYVHSGPLQVMMEVGIIGFMLLAAACIWPIVRGLLAARSLESTEAKLYVIRALAGGVLLLHSLVDFSLSFPYILGLFFILVAVPATSQRADSATTSKHRHLIFKSTAILVAAGTFVLSTMLLVSDRLQQSAAQAYSEARKADAVQLLDRSADYAIWPDRIYDRKARMYLLEYDATHDRRYLEVAQQDNDRALAIYPNHIGYEKLRSDIYWRLGNKDKAVQLLSELVDQNHFMDQWHEDLKQKQAQMK</sequence>
<comment type="caution">
    <text evidence="7">The sequence shown here is derived from an EMBL/GenBank/DDBJ whole genome shotgun (WGS) entry which is preliminary data.</text>
</comment>
<feature type="transmembrane region" description="Helical" evidence="5">
    <location>
        <begin position="136"/>
        <end position="156"/>
    </location>
</feature>
<keyword evidence="7" id="KW-0436">Ligase</keyword>
<dbReference type="PANTHER" id="PTHR37422">
    <property type="entry name" value="TEICHURONIC ACID BIOSYNTHESIS PROTEIN TUAE"/>
    <property type="match status" value="1"/>
</dbReference>
<keyword evidence="3 5" id="KW-1133">Transmembrane helix</keyword>
<dbReference type="GO" id="GO:0016874">
    <property type="term" value="F:ligase activity"/>
    <property type="evidence" value="ECO:0007669"/>
    <property type="project" value="UniProtKB-KW"/>
</dbReference>
<dbReference type="OrthoDB" id="2663102at2"/>
<organism evidence="7 8">
    <name type="scientific">Paenibacillus cellulosilyticus</name>
    <dbReference type="NCBI Taxonomy" id="375489"/>
    <lineage>
        <taxon>Bacteria</taxon>
        <taxon>Bacillati</taxon>
        <taxon>Bacillota</taxon>
        <taxon>Bacilli</taxon>
        <taxon>Bacillales</taxon>
        <taxon>Paenibacillaceae</taxon>
        <taxon>Paenibacillus</taxon>
    </lineage>
</organism>
<evidence type="ECO:0000256" key="5">
    <source>
        <dbReference type="SAM" id="Phobius"/>
    </source>
</evidence>
<feature type="transmembrane region" description="Helical" evidence="5">
    <location>
        <begin position="465"/>
        <end position="487"/>
    </location>
</feature>
<feature type="transmembrane region" description="Helical" evidence="5">
    <location>
        <begin position="200"/>
        <end position="230"/>
    </location>
</feature>
<name>A0A2V2YM76_9BACL</name>
<dbReference type="AlphaFoldDB" id="A0A2V2YM76"/>
<dbReference type="InterPro" id="IPR011990">
    <property type="entry name" value="TPR-like_helical_dom_sf"/>
</dbReference>
<accession>A0A2V2YM76</accession>
<dbReference type="InterPro" id="IPR051533">
    <property type="entry name" value="WaaL-like"/>
</dbReference>
<dbReference type="RefSeq" id="WP_110046584.1">
    <property type="nucleotide sequence ID" value="NZ_CP054612.1"/>
</dbReference>
<dbReference type="GO" id="GO:0016020">
    <property type="term" value="C:membrane"/>
    <property type="evidence" value="ECO:0007669"/>
    <property type="project" value="UniProtKB-SubCell"/>
</dbReference>
<protein>
    <submittedName>
        <fullName evidence="7">O-antigen ligase</fullName>
    </submittedName>
</protein>
<feature type="transmembrane region" description="Helical" evidence="5">
    <location>
        <begin position="168"/>
        <end position="188"/>
    </location>
</feature>
<keyword evidence="2 5" id="KW-0812">Transmembrane</keyword>
<feature type="transmembrane region" description="Helical" evidence="5">
    <location>
        <begin position="254"/>
        <end position="277"/>
    </location>
</feature>
<evidence type="ECO:0000256" key="3">
    <source>
        <dbReference type="ARBA" id="ARBA00022989"/>
    </source>
</evidence>
<feature type="transmembrane region" description="Helical" evidence="5">
    <location>
        <begin position="434"/>
        <end position="453"/>
    </location>
</feature>
<evidence type="ECO:0000256" key="2">
    <source>
        <dbReference type="ARBA" id="ARBA00022692"/>
    </source>
</evidence>
<comment type="subcellular location">
    <subcellularLocation>
        <location evidence="1">Membrane</location>
        <topology evidence="1">Multi-pass membrane protein</topology>
    </subcellularLocation>
</comment>
<evidence type="ECO:0000313" key="7">
    <source>
        <dbReference type="EMBL" id="PWV95346.1"/>
    </source>
</evidence>
<feature type="domain" description="O-antigen ligase-related" evidence="6">
    <location>
        <begin position="247"/>
        <end position="386"/>
    </location>
</feature>
<evidence type="ECO:0000313" key="8">
    <source>
        <dbReference type="Proteomes" id="UP000246635"/>
    </source>
</evidence>
<evidence type="ECO:0000259" key="6">
    <source>
        <dbReference type="Pfam" id="PF04932"/>
    </source>
</evidence>
<reference evidence="7 8" key="1">
    <citation type="submission" date="2018-05" db="EMBL/GenBank/DDBJ databases">
        <title>Genomic Encyclopedia of Type Strains, Phase III (KMG-III): the genomes of soil and plant-associated and newly described type strains.</title>
        <authorList>
            <person name="Whitman W."/>
        </authorList>
    </citation>
    <scope>NUCLEOTIDE SEQUENCE [LARGE SCALE GENOMIC DNA]</scope>
    <source>
        <strain evidence="7 8">CECT 5696</strain>
    </source>
</reference>
<gene>
    <name evidence="7" type="ORF">DFQ01_12860</name>
</gene>